<dbReference type="RefSeq" id="WP_162445782.1">
    <property type="nucleotide sequence ID" value="NZ_CP048222.1"/>
</dbReference>
<dbReference type="AlphaFoldDB" id="A0A6C0GP21"/>
<protein>
    <submittedName>
        <fullName evidence="2">SDR family oxidoreductase</fullName>
    </submittedName>
</protein>
<sequence>MKVLITGNMGYVGPGVINYLRTQYPDAILIGFDMGYFANCLTNADFFPESRLDQQLFGDVRHIPAEILKGVDSVVHLAAISNDPMGNKFEEVTLDINYRSSINLAKKAKESGVKSFVFASSCSMYGAAEDKPKTENSTLNPLTAYARSKVFTEEGVKPLADDTFTVTCLRFATACGMSNRLRLDLVLNDFVAGAVANKQITILSDGSPWRPLINVKDMARAIDWAINRTPSVGGNFLAINAGSNEWNYQVKDLAQAVAQIIPDVKISINQDAPPDKRSYRVSFDLFKQLAPNHQPLSDLLGTIRELKDNLEAMGFNDKEFRNSQLMRLKVLDRLQAKELITDKLEWIGKK</sequence>
<dbReference type="EMBL" id="CP048222">
    <property type="protein sequence ID" value="QHT69798.1"/>
    <property type="molecule type" value="Genomic_DNA"/>
</dbReference>
<keyword evidence="3" id="KW-1185">Reference proteome</keyword>
<organism evidence="2 3">
    <name type="scientific">Rhodocytophaga rosea</name>
    <dbReference type="NCBI Taxonomy" id="2704465"/>
    <lineage>
        <taxon>Bacteria</taxon>
        <taxon>Pseudomonadati</taxon>
        <taxon>Bacteroidota</taxon>
        <taxon>Cytophagia</taxon>
        <taxon>Cytophagales</taxon>
        <taxon>Rhodocytophagaceae</taxon>
        <taxon>Rhodocytophaga</taxon>
    </lineage>
</organism>
<evidence type="ECO:0000313" key="2">
    <source>
        <dbReference type="EMBL" id="QHT69798.1"/>
    </source>
</evidence>
<dbReference type="InterPro" id="IPR050177">
    <property type="entry name" value="Lipid_A_modif_metabolic_enz"/>
</dbReference>
<name>A0A6C0GP21_9BACT</name>
<dbReference type="Proteomes" id="UP000480178">
    <property type="component" value="Chromosome"/>
</dbReference>
<dbReference type="KEGG" id="rhoz:GXP67_25710"/>
<reference evidence="2 3" key="1">
    <citation type="submission" date="2020-01" db="EMBL/GenBank/DDBJ databases">
        <authorList>
            <person name="Kim M.K."/>
        </authorList>
    </citation>
    <scope>NUCLEOTIDE SEQUENCE [LARGE SCALE GENOMIC DNA]</scope>
    <source>
        <strain evidence="2 3">172606-1</strain>
    </source>
</reference>
<dbReference type="CDD" id="cd08946">
    <property type="entry name" value="SDR_e"/>
    <property type="match status" value="1"/>
</dbReference>
<dbReference type="InterPro" id="IPR001509">
    <property type="entry name" value="Epimerase_deHydtase"/>
</dbReference>
<dbReference type="Pfam" id="PF01370">
    <property type="entry name" value="Epimerase"/>
    <property type="match status" value="1"/>
</dbReference>
<dbReference type="SUPFAM" id="SSF51735">
    <property type="entry name" value="NAD(P)-binding Rossmann-fold domains"/>
    <property type="match status" value="1"/>
</dbReference>
<proteinExistence type="predicted"/>
<gene>
    <name evidence="2" type="ORF">GXP67_25710</name>
</gene>
<evidence type="ECO:0000259" key="1">
    <source>
        <dbReference type="Pfam" id="PF01370"/>
    </source>
</evidence>
<accession>A0A6C0GP21</accession>
<dbReference type="InterPro" id="IPR036291">
    <property type="entry name" value="NAD(P)-bd_dom_sf"/>
</dbReference>
<dbReference type="Gene3D" id="3.40.50.720">
    <property type="entry name" value="NAD(P)-binding Rossmann-like Domain"/>
    <property type="match status" value="1"/>
</dbReference>
<dbReference type="PANTHER" id="PTHR43245:SF23">
    <property type="entry name" value="NAD(P)-BINDING DOMAIN-CONTAINING PROTEIN"/>
    <property type="match status" value="1"/>
</dbReference>
<evidence type="ECO:0000313" key="3">
    <source>
        <dbReference type="Proteomes" id="UP000480178"/>
    </source>
</evidence>
<feature type="domain" description="NAD-dependent epimerase/dehydratase" evidence="1">
    <location>
        <begin position="3"/>
        <end position="228"/>
    </location>
</feature>
<dbReference type="PANTHER" id="PTHR43245">
    <property type="entry name" value="BIFUNCTIONAL POLYMYXIN RESISTANCE PROTEIN ARNA"/>
    <property type="match status" value="1"/>
</dbReference>